<proteinExistence type="predicted"/>
<keyword evidence="4" id="KW-1185">Reference proteome</keyword>
<evidence type="ECO:0000256" key="1">
    <source>
        <dbReference type="SAM" id="MobiDB-lite"/>
    </source>
</evidence>
<keyword evidence="2" id="KW-0472">Membrane</keyword>
<sequence length="70" mass="8314">MEAWELTPPPPNKRKERREKEEDLNVVEHRVRCRFSFVSPSLFCGFFSLLFSSFHPFVGYLYCSHVIFDG</sequence>
<feature type="region of interest" description="Disordered" evidence="1">
    <location>
        <begin position="1"/>
        <end position="22"/>
    </location>
</feature>
<dbReference type="Proteomes" id="UP000326532">
    <property type="component" value="Unassembled WGS sequence"/>
</dbReference>
<organism evidence="3 4">
    <name type="scientific">Aspergillus parasiticus</name>
    <dbReference type="NCBI Taxonomy" id="5067"/>
    <lineage>
        <taxon>Eukaryota</taxon>
        <taxon>Fungi</taxon>
        <taxon>Dikarya</taxon>
        <taxon>Ascomycota</taxon>
        <taxon>Pezizomycotina</taxon>
        <taxon>Eurotiomycetes</taxon>
        <taxon>Eurotiomycetidae</taxon>
        <taxon>Eurotiales</taxon>
        <taxon>Aspergillaceae</taxon>
        <taxon>Aspergillus</taxon>
        <taxon>Aspergillus subgen. Circumdati</taxon>
    </lineage>
</organism>
<name>A0A5N6DAM0_ASPPA</name>
<keyword evidence="2" id="KW-0812">Transmembrane</keyword>
<dbReference type="AlphaFoldDB" id="A0A5N6DAM0"/>
<accession>A0A5N6DAM0</accession>
<evidence type="ECO:0000256" key="2">
    <source>
        <dbReference type="SAM" id="Phobius"/>
    </source>
</evidence>
<evidence type="ECO:0000313" key="4">
    <source>
        <dbReference type="Proteomes" id="UP000326532"/>
    </source>
</evidence>
<dbReference type="VEuPathDB" id="FungiDB:BDV34DRAFT_201258"/>
<keyword evidence="2" id="KW-1133">Transmembrane helix</keyword>
<dbReference type="EMBL" id="ML735006">
    <property type="protein sequence ID" value="KAB8202304.1"/>
    <property type="molecule type" value="Genomic_DNA"/>
</dbReference>
<feature type="transmembrane region" description="Helical" evidence="2">
    <location>
        <begin position="42"/>
        <end position="62"/>
    </location>
</feature>
<evidence type="ECO:0008006" key="5">
    <source>
        <dbReference type="Google" id="ProtNLM"/>
    </source>
</evidence>
<reference evidence="3 4" key="1">
    <citation type="submission" date="2019-04" db="EMBL/GenBank/DDBJ databases">
        <title>Fungal friends and foes A comparative genomics study of 23 Aspergillus species from section Flavi.</title>
        <authorList>
            <consortium name="DOE Joint Genome Institute"/>
            <person name="Kjaerbolling I."/>
            <person name="Vesth T.C."/>
            <person name="Frisvad J.C."/>
            <person name="Nybo J.L."/>
            <person name="Theobald S."/>
            <person name="Kildgaard S."/>
            <person name="Petersen T.I."/>
            <person name="Kuo A."/>
            <person name="Sato A."/>
            <person name="Lyhne E.K."/>
            <person name="Kogle M.E."/>
            <person name="Wiebenga A."/>
            <person name="Kun R.S."/>
            <person name="Lubbers R.J."/>
            <person name="Makela M.R."/>
            <person name="Barry K."/>
            <person name="Chovatia M."/>
            <person name="Clum A."/>
            <person name="Daum C."/>
            <person name="Haridas S."/>
            <person name="He G."/>
            <person name="LaButti K."/>
            <person name="Lipzen A."/>
            <person name="Mondo S."/>
            <person name="Pangilinan J."/>
            <person name="Riley R."/>
            <person name="Salamov A."/>
            <person name="Simmons B.A."/>
            <person name="Magnuson J.K."/>
            <person name="Henrissat B."/>
            <person name="Mortensen U.H."/>
            <person name="Larsen T.O."/>
            <person name="De vries R.P."/>
            <person name="Grigoriev I.V."/>
            <person name="Machida M."/>
            <person name="Baker S.E."/>
            <person name="Andersen M.R."/>
        </authorList>
    </citation>
    <scope>NUCLEOTIDE SEQUENCE [LARGE SCALE GENOMIC DNA]</scope>
    <source>
        <strain evidence="3 4">CBS 117618</strain>
    </source>
</reference>
<evidence type="ECO:0000313" key="3">
    <source>
        <dbReference type="EMBL" id="KAB8202304.1"/>
    </source>
</evidence>
<gene>
    <name evidence="3" type="ORF">BDV34DRAFT_201258</name>
</gene>
<protein>
    <recommendedName>
        <fullName evidence="5">Transmembrane protein</fullName>
    </recommendedName>
</protein>